<dbReference type="OrthoDB" id="9828416at2"/>
<evidence type="ECO:0000313" key="2">
    <source>
        <dbReference type="Proteomes" id="UP000050277"/>
    </source>
</evidence>
<dbReference type="STRING" id="70996.SE18_03155"/>
<organism evidence="1 2">
    <name type="scientific">Herpetosiphon geysericola</name>
    <dbReference type="NCBI Taxonomy" id="70996"/>
    <lineage>
        <taxon>Bacteria</taxon>
        <taxon>Bacillati</taxon>
        <taxon>Chloroflexota</taxon>
        <taxon>Chloroflexia</taxon>
        <taxon>Herpetosiphonales</taxon>
        <taxon>Herpetosiphonaceae</taxon>
        <taxon>Herpetosiphon</taxon>
    </lineage>
</organism>
<evidence type="ECO:0000313" key="1">
    <source>
        <dbReference type="EMBL" id="KPL91156.1"/>
    </source>
</evidence>
<name>A0A0P6Z1Q7_9CHLR</name>
<comment type="caution">
    <text evidence="1">The sequence shown here is derived from an EMBL/GenBank/DDBJ whole genome shotgun (WGS) entry which is preliminary data.</text>
</comment>
<dbReference type="Proteomes" id="UP000050277">
    <property type="component" value="Unassembled WGS sequence"/>
</dbReference>
<proteinExistence type="predicted"/>
<keyword evidence="2" id="KW-1185">Reference proteome</keyword>
<dbReference type="EMBL" id="LGKP01000007">
    <property type="protein sequence ID" value="KPL91156.1"/>
    <property type="molecule type" value="Genomic_DNA"/>
</dbReference>
<dbReference type="AlphaFoldDB" id="A0A0P6Z1Q7"/>
<reference evidence="1 2" key="1">
    <citation type="submission" date="2015-07" db="EMBL/GenBank/DDBJ databases">
        <title>Whole genome sequence of Herpetosiphon geysericola DSM 7119.</title>
        <authorList>
            <person name="Hemp J."/>
            <person name="Ward L.M."/>
            <person name="Pace L.A."/>
            <person name="Fischer W.W."/>
        </authorList>
    </citation>
    <scope>NUCLEOTIDE SEQUENCE [LARGE SCALE GENOMIC DNA]</scope>
    <source>
        <strain evidence="1 2">DSM 7119</strain>
    </source>
</reference>
<gene>
    <name evidence="1" type="ORF">SE18_03155</name>
</gene>
<protein>
    <submittedName>
        <fullName evidence="1">Uncharacterized protein</fullName>
    </submittedName>
</protein>
<sequence length="123" mass="12896">MSHNHDLLKPLRSAHGEFVTTVLAQAKAANPAPLVEQLVAHNRWAVAQLRAVPQRAGATPPASSTMADVSGMLAELAASCADLGAAVRDLPAEAVECGSSMVDAIIGYYHEQTARLRQGGTRL</sequence>
<dbReference type="RefSeq" id="WP_054532969.1">
    <property type="nucleotide sequence ID" value="NZ_LGKP01000007.1"/>
</dbReference>
<accession>A0A0P6Z1Q7</accession>